<dbReference type="EMBL" id="LS483487">
    <property type="protein sequence ID" value="SQI99389.1"/>
    <property type="molecule type" value="Genomic_DNA"/>
</dbReference>
<evidence type="ECO:0000313" key="6">
    <source>
        <dbReference type="EMBL" id="SQI99389.1"/>
    </source>
</evidence>
<dbReference type="AlphaFoldDB" id="A0AAX1TTV2"/>
<evidence type="ECO:0000259" key="5">
    <source>
        <dbReference type="SMART" id="SM00704"/>
    </source>
</evidence>
<name>A0AAX1TTV2_9FUSO</name>
<keyword evidence="3" id="KW-0408">Iron</keyword>
<sequence length="216" mass="24652">MAEDKDKKGMIVFTKFSPYTVVDTKIENYKGEEYETPRTVSLCRCGHSKNKPFCDGTHARGVEFNNEREEEKTRGIKGYNGEKIVVYFDKYICKHAAKCVKGYPEVFNPDKIPWIEMKNATDIEKLIKVIKSCPSGALSYQLEGGERETIYHDVEKITIEKNGSINITGGVKVIDDNSSEEILDSKEHYSLCRCGHSKHKPFCDGTHKHINFNDEE</sequence>
<keyword evidence="2" id="KW-0479">Metal-binding</keyword>
<dbReference type="Pfam" id="PF06902">
    <property type="entry name" value="Fer4_19"/>
    <property type="match status" value="1"/>
</dbReference>
<evidence type="ECO:0000256" key="1">
    <source>
        <dbReference type="ARBA" id="ARBA00022714"/>
    </source>
</evidence>
<keyword evidence="4" id="KW-0411">Iron-sulfur</keyword>
<evidence type="ECO:0000256" key="3">
    <source>
        <dbReference type="ARBA" id="ARBA00023004"/>
    </source>
</evidence>
<dbReference type="GO" id="GO:0046872">
    <property type="term" value="F:metal ion binding"/>
    <property type="evidence" value="ECO:0007669"/>
    <property type="project" value="UniProtKB-KW"/>
</dbReference>
<proteinExistence type="predicted"/>
<feature type="domain" description="Iron-binding zinc finger CDGSH type" evidence="5">
    <location>
        <begin position="30"/>
        <end position="64"/>
    </location>
</feature>
<accession>A0AAX1TTV2</accession>
<evidence type="ECO:0000256" key="2">
    <source>
        <dbReference type="ARBA" id="ARBA00022723"/>
    </source>
</evidence>
<dbReference type="Gene3D" id="3.40.5.90">
    <property type="entry name" value="CDGSH iron-sulfur domain, mitoNEET-type"/>
    <property type="match status" value="2"/>
</dbReference>
<dbReference type="PANTHER" id="PTHR46491">
    <property type="entry name" value="CDGSH IRON SULFUR DOMAIN PROTEIN HOMOLOG"/>
    <property type="match status" value="1"/>
</dbReference>
<protein>
    <submittedName>
        <fullName evidence="6">Uncharacterized conserved protein</fullName>
    </submittedName>
</protein>
<evidence type="ECO:0000256" key="4">
    <source>
        <dbReference type="ARBA" id="ARBA00023014"/>
    </source>
</evidence>
<feature type="domain" description="Iron-binding zinc finger CDGSH type" evidence="5">
    <location>
        <begin position="177"/>
        <end position="213"/>
    </location>
</feature>
<evidence type="ECO:0000313" key="7">
    <source>
        <dbReference type="Proteomes" id="UP000249008"/>
    </source>
</evidence>
<keyword evidence="1" id="KW-0001">2Fe-2S</keyword>
<dbReference type="RefSeq" id="WP_005978753.1">
    <property type="nucleotide sequence ID" value="NZ_BAABXY010000001.1"/>
</dbReference>
<dbReference type="InterPro" id="IPR052950">
    <property type="entry name" value="CISD"/>
</dbReference>
<dbReference type="GO" id="GO:0051537">
    <property type="term" value="F:2 iron, 2 sulfur cluster binding"/>
    <property type="evidence" value="ECO:0007669"/>
    <property type="project" value="UniProtKB-KW"/>
</dbReference>
<dbReference type="InterPro" id="IPR018967">
    <property type="entry name" value="FeS-contain_CDGSH-typ"/>
</dbReference>
<dbReference type="Proteomes" id="UP000249008">
    <property type="component" value="Chromosome 1"/>
</dbReference>
<dbReference type="PANTHER" id="PTHR46491:SF3">
    <property type="entry name" value="CDGSH IRON-SULFUR DOMAIN-CONTAINING PROTEIN 3, MITOCHONDRIAL"/>
    <property type="match status" value="1"/>
</dbReference>
<organism evidence="6 7">
    <name type="scientific">Fusobacterium ulcerans</name>
    <dbReference type="NCBI Taxonomy" id="861"/>
    <lineage>
        <taxon>Bacteria</taxon>
        <taxon>Fusobacteriati</taxon>
        <taxon>Fusobacteriota</taxon>
        <taxon>Fusobacteriia</taxon>
        <taxon>Fusobacteriales</taxon>
        <taxon>Fusobacteriaceae</taxon>
        <taxon>Fusobacterium</taxon>
    </lineage>
</organism>
<dbReference type="InterPro" id="IPR010693">
    <property type="entry name" value="Divergent_4Fe-4S_mono-cluster"/>
</dbReference>
<dbReference type="SMART" id="SM00704">
    <property type="entry name" value="ZnF_CDGSH"/>
    <property type="match status" value="2"/>
</dbReference>
<dbReference type="GO" id="GO:0005737">
    <property type="term" value="C:cytoplasm"/>
    <property type="evidence" value="ECO:0007669"/>
    <property type="project" value="UniProtKB-ARBA"/>
</dbReference>
<reference evidence="6 7" key="1">
    <citation type="submission" date="2018-06" db="EMBL/GenBank/DDBJ databases">
        <authorList>
            <consortium name="Pathogen Informatics"/>
            <person name="Doyle S."/>
        </authorList>
    </citation>
    <scope>NUCLEOTIDE SEQUENCE [LARGE SCALE GENOMIC DNA]</scope>
    <source>
        <strain evidence="6 7">NCTC12112</strain>
    </source>
</reference>
<dbReference type="Pfam" id="PF09360">
    <property type="entry name" value="zf-CDGSH"/>
    <property type="match status" value="2"/>
</dbReference>
<dbReference type="KEGG" id="ful:C4N20_07770"/>
<dbReference type="InterPro" id="IPR042216">
    <property type="entry name" value="MitoNEET_CISD"/>
</dbReference>
<dbReference type="GeneID" id="78454702"/>
<gene>
    <name evidence="6" type="ORF">NCTC12112_00101</name>
</gene>